<dbReference type="Proteomes" id="UP001266305">
    <property type="component" value="Unassembled WGS sequence"/>
</dbReference>
<comment type="caution">
    <text evidence="2">The sequence shown here is derived from an EMBL/GenBank/DDBJ whole genome shotgun (WGS) entry which is preliminary data.</text>
</comment>
<proteinExistence type="predicted"/>
<reference evidence="2 3" key="1">
    <citation type="submission" date="2023-05" db="EMBL/GenBank/DDBJ databases">
        <title>B98-5 Cell Line De Novo Hybrid Assembly: An Optical Mapping Approach.</title>
        <authorList>
            <person name="Kananen K."/>
            <person name="Auerbach J.A."/>
            <person name="Kautto E."/>
            <person name="Blachly J.S."/>
        </authorList>
    </citation>
    <scope>NUCLEOTIDE SEQUENCE [LARGE SCALE GENOMIC DNA]</scope>
    <source>
        <strain evidence="2">B95-8</strain>
        <tissue evidence="2">Cell line</tissue>
    </source>
</reference>
<evidence type="ECO:0000313" key="1">
    <source>
        <dbReference type="EMBL" id="KAK2081583.1"/>
    </source>
</evidence>
<dbReference type="EMBL" id="JASSZA010000093">
    <property type="protein sequence ID" value="KAK2081767.1"/>
    <property type="molecule type" value="Genomic_DNA"/>
</dbReference>
<dbReference type="EMBL" id="JASSZA010000200">
    <property type="protein sequence ID" value="KAK2081583.1"/>
    <property type="molecule type" value="Genomic_DNA"/>
</dbReference>
<protein>
    <submittedName>
        <fullName evidence="2">Uncharacterized protein</fullName>
    </submittedName>
</protein>
<accession>A0ABQ9TAI9</accession>
<organism evidence="2 3">
    <name type="scientific">Saguinus oedipus</name>
    <name type="common">Cotton-top tamarin</name>
    <name type="synonym">Oedipomidas oedipus</name>
    <dbReference type="NCBI Taxonomy" id="9490"/>
    <lineage>
        <taxon>Eukaryota</taxon>
        <taxon>Metazoa</taxon>
        <taxon>Chordata</taxon>
        <taxon>Craniata</taxon>
        <taxon>Vertebrata</taxon>
        <taxon>Euteleostomi</taxon>
        <taxon>Mammalia</taxon>
        <taxon>Eutheria</taxon>
        <taxon>Euarchontoglires</taxon>
        <taxon>Primates</taxon>
        <taxon>Haplorrhini</taxon>
        <taxon>Platyrrhini</taxon>
        <taxon>Cebidae</taxon>
        <taxon>Callitrichinae</taxon>
        <taxon>Saguinus</taxon>
    </lineage>
</organism>
<sequence>LPSLNIPLQLQYYLNNYNSSLLTELILSLLGTYGPTQDYLDHCHKVINKLT</sequence>
<name>A0ABQ9TAI9_SAGOE</name>
<keyword evidence="3" id="KW-1185">Reference proteome</keyword>
<gene>
    <name evidence="1" type="ORF">P7K49_039560</name>
    <name evidence="2" type="ORF">P7K49_039924</name>
</gene>
<feature type="non-terminal residue" evidence="2">
    <location>
        <position position="1"/>
    </location>
</feature>
<evidence type="ECO:0000313" key="2">
    <source>
        <dbReference type="EMBL" id="KAK2081767.1"/>
    </source>
</evidence>
<evidence type="ECO:0000313" key="3">
    <source>
        <dbReference type="Proteomes" id="UP001266305"/>
    </source>
</evidence>